<dbReference type="Proteomes" id="UP000265354">
    <property type="component" value="Unassembled WGS sequence"/>
</dbReference>
<name>A0A388T591_9ACTN</name>
<dbReference type="EMBL" id="BGZL01000016">
    <property type="protein sequence ID" value="GBQ03160.1"/>
    <property type="molecule type" value="Genomic_DNA"/>
</dbReference>
<dbReference type="Pfam" id="PF12172">
    <property type="entry name" value="zf-ChsH2"/>
    <property type="match status" value="1"/>
</dbReference>
<dbReference type="InterPro" id="IPR012340">
    <property type="entry name" value="NA-bd_OB-fold"/>
</dbReference>
<feature type="region of interest" description="Disordered" evidence="1">
    <location>
        <begin position="1"/>
        <end position="78"/>
    </location>
</feature>
<evidence type="ECO:0000256" key="1">
    <source>
        <dbReference type="SAM" id="MobiDB-lite"/>
    </source>
</evidence>
<proteinExistence type="predicted"/>
<dbReference type="SUPFAM" id="SSF50249">
    <property type="entry name" value="Nucleic acid-binding proteins"/>
    <property type="match status" value="1"/>
</dbReference>
<dbReference type="Gene3D" id="6.10.30.10">
    <property type="match status" value="1"/>
</dbReference>
<dbReference type="Pfam" id="PF01796">
    <property type="entry name" value="OB_ChsH2_C"/>
    <property type="match status" value="1"/>
</dbReference>
<dbReference type="InterPro" id="IPR052513">
    <property type="entry name" value="Thioester_dehydratase-like"/>
</dbReference>
<protein>
    <recommendedName>
        <fullName evidence="6">Nucleic acid-binding protein</fullName>
    </recommendedName>
</protein>
<feature type="domain" description="ChsH2 C-terminal OB-fold" evidence="2">
    <location>
        <begin position="124"/>
        <end position="189"/>
    </location>
</feature>
<feature type="compositionally biased region" description="Low complexity" evidence="1">
    <location>
        <begin position="11"/>
        <end position="31"/>
    </location>
</feature>
<evidence type="ECO:0000259" key="3">
    <source>
        <dbReference type="Pfam" id="PF12172"/>
    </source>
</evidence>
<evidence type="ECO:0000313" key="5">
    <source>
        <dbReference type="Proteomes" id="UP000265354"/>
    </source>
</evidence>
<feature type="compositionally biased region" description="Pro residues" evidence="1">
    <location>
        <begin position="38"/>
        <end position="56"/>
    </location>
</feature>
<reference evidence="4 5" key="1">
    <citation type="submission" date="2018-07" db="EMBL/GenBank/DDBJ databases">
        <title>Whole Genome Shotgun Sequence of Streptomyces spongiicola strain 531S.</title>
        <authorList>
            <person name="Dohra H."/>
            <person name="Kodani S."/>
        </authorList>
    </citation>
    <scope>NUCLEOTIDE SEQUENCE [LARGE SCALE GENOMIC DNA]</scope>
    <source>
        <strain evidence="4 5">531S</strain>
    </source>
</reference>
<evidence type="ECO:0000313" key="4">
    <source>
        <dbReference type="EMBL" id="GBQ03160.1"/>
    </source>
</evidence>
<feature type="domain" description="ChsH2 rubredoxin-like zinc ribbon" evidence="3">
    <location>
        <begin position="87"/>
        <end position="122"/>
    </location>
</feature>
<dbReference type="InterPro" id="IPR022002">
    <property type="entry name" value="ChsH2_Znr"/>
</dbReference>
<dbReference type="AlphaFoldDB" id="A0A388T591"/>
<dbReference type="InterPro" id="IPR002878">
    <property type="entry name" value="ChsH2_C"/>
</dbReference>
<evidence type="ECO:0008006" key="6">
    <source>
        <dbReference type="Google" id="ProtNLM"/>
    </source>
</evidence>
<accession>A0A388T591</accession>
<organism evidence="4 5">
    <name type="scientific">Streptomyces spongiicola</name>
    <dbReference type="NCBI Taxonomy" id="1690221"/>
    <lineage>
        <taxon>Bacteria</taxon>
        <taxon>Bacillati</taxon>
        <taxon>Actinomycetota</taxon>
        <taxon>Actinomycetes</taxon>
        <taxon>Kitasatosporales</taxon>
        <taxon>Streptomycetaceae</taxon>
        <taxon>Streptomyces</taxon>
    </lineage>
</organism>
<comment type="caution">
    <text evidence="4">The sequence shown here is derived from an EMBL/GenBank/DDBJ whole genome shotgun (WGS) entry which is preliminary data.</text>
</comment>
<evidence type="ECO:0000259" key="2">
    <source>
        <dbReference type="Pfam" id="PF01796"/>
    </source>
</evidence>
<gene>
    <name evidence="4" type="ORF">SSP531S_46290</name>
</gene>
<dbReference type="PANTHER" id="PTHR34075:SF5">
    <property type="entry name" value="BLR3430 PROTEIN"/>
    <property type="match status" value="1"/>
</dbReference>
<feature type="compositionally biased region" description="Low complexity" evidence="1">
    <location>
        <begin position="59"/>
        <end position="76"/>
    </location>
</feature>
<sequence>MSGRGDGRDAPGGTAATSGGTAIPPGGTAATLGRTVSPAPPALTPAPPARTAPPAPSDRTSASTGRTGRTGRTAATPDIDDFTRPWWDAAAEGRLLIRRCAACRRAHHYPREFCPYCWSEQVRWERASGRATLYTWSVVHRNDLPPFGARTPYTAAVVDLAEGPRMMTEIVECAEEDLRIGMGLEVAFREEGGGVVVPVFRPVPEAGPPARPSGA</sequence>
<dbReference type="PANTHER" id="PTHR34075">
    <property type="entry name" value="BLR3430 PROTEIN"/>
    <property type="match status" value="1"/>
</dbReference>